<dbReference type="RefSeq" id="WP_092819791.1">
    <property type="nucleotide sequence ID" value="NZ_BAABKJ010000015.1"/>
</dbReference>
<evidence type="ECO:0000313" key="1">
    <source>
        <dbReference type="EMBL" id="SDC33198.1"/>
    </source>
</evidence>
<proteinExistence type="predicted"/>
<dbReference type="Proteomes" id="UP000243468">
    <property type="component" value="Unassembled WGS sequence"/>
</dbReference>
<dbReference type="PROSITE" id="PS51257">
    <property type="entry name" value="PROKAR_LIPOPROTEIN"/>
    <property type="match status" value="1"/>
</dbReference>
<evidence type="ECO:0000313" key="2">
    <source>
        <dbReference type="Proteomes" id="UP000243468"/>
    </source>
</evidence>
<organism evidence="1 2">
    <name type="scientific">Acinetobacter kookii</name>
    <dbReference type="NCBI Taxonomy" id="1226327"/>
    <lineage>
        <taxon>Bacteria</taxon>
        <taxon>Pseudomonadati</taxon>
        <taxon>Pseudomonadota</taxon>
        <taxon>Gammaproteobacteria</taxon>
        <taxon>Moraxellales</taxon>
        <taxon>Moraxellaceae</taxon>
        <taxon>Acinetobacter</taxon>
    </lineage>
</organism>
<protein>
    <submittedName>
        <fullName evidence="1">Uncharacterized protein</fullName>
    </submittedName>
</protein>
<accession>A0A1G6KQT5</accession>
<sequence length="103" mass="11663">MLNNKLLLVIAVALLAGCTSEQEKACQEEADVAETVMQARLTYGGFAEASYMLAGDNDELREQLRPMIHDAFEYERGGTATFEKTKQMFKDKYYQQCMERPAP</sequence>
<gene>
    <name evidence="1" type="ORF">SAMN05421732_10598</name>
</gene>
<dbReference type="STRING" id="1226327.SAMN05421732_10598"/>
<dbReference type="OrthoDB" id="6691505at2"/>
<keyword evidence="2" id="KW-1185">Reference proteome</keyword>
<reference evidence="2" key="1">
    <citation type="submission" date="2016-09" db="EMBL/GenBank/DDBJ databases">
        <authorList>
            <person name="Varghese N."/>
            <person name="Submissions S."/>
        </authorList>
    </citation>
    <scope>NUCLEOTIDE SEQUENCE [LARGE SCALE GENOMIC DNA]</scope>
    <source>
        <strain evidence="2">ANC 4667</strain>
    </source>
</reference>
<dbReference type="EMBL" id="FMYO01000005">
    <property type="protein sequence ID" value="SDC33198.1"/>
    <property type="molecule type" value="Genomic_DNA"/>
</dbReference>
<dbReference type="AlphaFoldDB" id="A0A1G6KQT5"/>
<name>A0A1G6KQT5_9GAMM</name>